<comment type="caution">
    <text evidence="1">The sequence shown here is derived from an EMBL/GenBank/DDBJ whole genome shotgun (WGS) entry which is preliminary data.</text>
</comment>
<proteinExistence type="predicted"/>
<evidence type="ECO:0008006" key="3">
    <source>
        <dbReference type="Google" id="ProtNLM"/>
    </source>
</evidence>
<keyword evidence="2" id="KW-1185">Reference proteome</keyword>
<evidence type="ECO:0000313" key="2">
    <source>
        <dbReference type="Proteomes" id="UP001222027"/>
    </source>
</evidence>
<reference evidence="1 2" key="1">
    <citation type="submission" date="2022-12" db="EMBL/GenBank/DDBJ databases">
        <title>Chromosome-scale assembly of the Ensete ventricosum genome.</title>
        <authorList>
            <person name="Dussert Y."/>
            <person name="Stocks J."/>
            <person name="Wendawek A."/>
            <person name="Woldeyes F."/>
            <person name="Nichols R.A."/>
            <person name="Borrell J.S."/>
        </authorList>
    </citation>
    <scope>NUCLEOTIDE SEQUENCE [LARGE SCALE GENOMIC DNA]</scope>
    <source>
        <strain evidence="2">cv. Maze</strain>
        <tissue evidence="1">Seeds</tissue>
    </source>
</reference>
<accession>A0AAV8R2B9</accession>
<dbReference type="Proteomes" id="UP001222027">
    <property type="component" value="Unassembled WGS sequence"/>
</dbReference>
<name>A0AAV8R2B9_ENSVE</name>
<gene>
    <name evidence="1" type="ORF">OPV22_017584</name>
</gene>
<protein>
    <recommendedName>
        <fullName evidence="3">CASP-like protein</fullName>
    </recommendedName>
</protein>
<evidence type="ECO:0000313" key="1">
    <source>
        <dbReference type="EMBL" id="KAJ8485099.1"/>
    </source>
</evidence>
<organism evidence="1 2">
    <name type="scientific">Ensete ventricosum</name>
    <name type="common">Abyssinian banana</name>
    <name type="synonym">Musa ensete</name>
    <dbReference type="NCBI Taxonomy" id="4639"/>
    <lineage>
        <taxon>Eukaryota</taxon>
        <taxon>Viridiplantae</taxon>
        <taxon>Streptophyta</taxon>
        <taxon>Embryophyta</taxon>
        <taxon>Tracheophyta</taxon>
        <taxon>Spermatophyta</taxon>
        <taxon>Magnoliopsida</taxon>
        <taxon>Liliopsida</taxon>
        <taxon>Zingiberales</taxon>
        <taxon>Musaceae</taxon>
        <taxon>Ensete</taxon>
    </lineage>
</organism>
<sequence>MAKESLAGPGAGASAARAVVAVAAATKMAQAIFLISMVGGRRQESQPPAEFVKLRWRKMAWGYLLPPFQA</sequence>
<dbReference type="EMBL" id="JAQQAF010000005">
    <property type="protein sequence ID" value="KAJ8485099.1"/>
    <property type="molecule type" value="Genomic_DNA"/>
</dbReference>
<dbReference type="AlphaFoldDB" id="A0AAV8R2B9"/>